<feature type="compositionally biased region" description="Low complexity" evidence="1">
    <location>
        <begin position="321"/>
        <end position="330"/>
    </location>
</feature>
<feature type="region of interest" description="Disordered" evidence="1">
    <location>
        <begin position="321"/>
        <end position="357"/>
    </location>
</feature>
<evidence type="ECO:0000256" key="1">
    <source>
        <dbReference type="SAM" id="MobiDB-lite"/>
    </source>
</evidence>
<proteinExistence type="predicted"/>
<name>C9XZ33_CROTZ</name>
<dbReference type="KEGG" id="ctu:CTU_33330"/>
<keyword evidence="2" id="KW-1133">Transmembrane helix</keyword>
<feature type="transmembrane region" description="Helical" evidence="2">
    <location>
        <begin position="220"/>
        <end position="239"/>
    </location>
</feature>
<dbReference type="HOGENOM" id="CLU_035211_0_1_6"/>
<dbReference type="EMBL" id="FN543093">
    <property type="protein sequence ID" value="CBA33279.1"/>
    <property type="molecule type" value="Genomic_DNA"/>
</dbReference>
<reference evidence="4 5" key="1">
    <citation type="journal article" date="2010" name="J. Bacteriol.">
        <title>Complete Genome Sequence of Cronobacter turicensis LMG 23827, a foodborne pathogen causing deaths in neonates.</title>
        <authorList>
            <person name="Stephan R."/>
            <person name="Lehner A."/>
            <person name="Tischler P."/>
            <person name="Rattei T."/>
        </authorList>
    </citation>
    <scope>NUCLEOTIDE SEQUENCE [LARGE SCALE GENOMIC DNA]</scope>
    <source>
        <strain evidence="5">DSM 18703 / CCUG 55852 / LMG 23827 / z3032</strain>
    </source>
</reference>
<dbReference type="Proteomes" id="UP000002069">
    <property type="component" value="Chromosome"/>
</dbReference>
<dbReference type="PANTHER" id="PTHR30373">
    <property type="entry name" value="UPF0603 PROTEIN YGCG"/>
    <property type="match status" value="1"/>
</dbReference>
<protein>
    <recommendedName>
        <fullName evidence="3">TPM domain-containing protein</fullName>
    </recommendedName>
</protein>
<keyword evidence="5" id="KW-1185">Reference proteome</keyword>
<sequence length="357" mass="38881">MMRICPSIPGHWQGHKTTVTMARLGQPDNKEKAKVMVRTLTSFILTVALMLVNVSVLAQPLDVPPMRGVINDPADMLSGQEYVALLDDVSAINTRTHAQTAILVLPELKGDNLESFATRAFNTWRLGNAQRNDGVLILVAWHDRQVRIETGRGLQKTIPDELASRVIKEYMLPWFRAGDLTEGLRQGLTGIDALLSHQPLPPAASPSWVQAWLKPLLLNFSYWLALPVLAIVLFALIMLRKKKTLVTLFFGTFCLLTPALAITSNFVPWVEPFLWLSFSVPFLLMILALVVLFAFPNYRLSATGGGESSGDASSAWLATSHLHSSSGGDSASHHSSHDSVSSGDGGSSDGGGSSDNW</sequence>
<keyword evidence="2" id="KW-0812">Transmembrane</keyword>
<dbReference type="Gene3D" id="3.10.310.50">
    <property type="match status" value="1"/>
</dbReference>
<dbReference type="Pfam" id="PF04536">
    <property type="entry name" value="TPM_phosphatase"/>
    <property type="match status" value="1"/>
</dbReference>
<evidence type="ECO:0000313" key="5">
    <source>
        <dbReference type="Proteomes" id="UP000002069"/>
    </source>
</evidence>
<evidence type="ECO:0000259" key="3">
    <source>
        <dbReference type="Pfam" id="PF04536"/>
    </source>
</evidence>
<dbReference type="PATRIC" id="fig|693216.3.peg.3155"/>
<accession>C9XZ33</accession>
<keyword evidence="2" id="KW-0472">Membrane</keyword>
<gene>
    <name evidence="4" type="ordered locus">Ctu_33330</name>
</gene>
<evidence type="ECO:0000313" key="4">
    <source>
        <dbReference type="EMBL" id="CBA33279.1"/>
    </source>
</evidence>
<reference evidence="5" key="2">
    <citation type="journal article" date="2011" name="J. Bacteriol.">
        <title>Complete genome sequence of Cronobacter turicensis LMG 23827, a food-borne pathogen causing deaths in neonates.</title>
        <authorList>
            <person name="Stephan R."/>
            <person name="Lehner A."/>
            <person name="Tischler P."/>
            <person name="Rattei T."/>
        </authorList>
    </citation>
    <scope>NUCLEOTIDE SEQUENCE [LARGE SCALE GENOMIC DNA]</scope>
    <source>
        <strain evidence="5">DSM 18703 / CCUG 55852 / LMG 23827 / z3032</strain>
    </source>
</reference>
<evidence type="ECO:0000256" key="2">
    <source>
        <dbReference type="SAM" id="Phobius"/>
    </source>
</evidence>
<feature type="transmembrane region" description="Helical" evidence="2">
    <location>
        <begin position="273"/>
        <end position="295"/>
    </location>
</feature>
<feature type="transmembrane region" description="Helical" evidence="2">
    <location>
        <begin position="246"/>
        <end position="267"/>
    </location>
</feature>
<feature type="transmembrane region" description="Helical" evidence="2">
    <location>
        <begin position="40"/>
        <end position="58"/>
    </location>
</feature>
<feature type="compositionally biased region" description="Gly residues" evidence="1">
    <location>
        <begin position="343"/>
        <end position="357"/>
    </location>
</feature>
<feature type="domain" description="TPM" evidence="3">
    <location>
        <begin position="70"/>
        <end position="193"/>
    </location>
</feature>
<dbReference type="PANTHER" id="PTHR30373:SF2">
    <property type="entry name" value="UPF0603 PROTEIN YGCG"/>
    <property type="match status" value="1"/>
</dbReference>
<dbReference type="AlphaFoldDB" id="C9XZ33"/>
<dbReference type="InterPro" id="IPR007621">
    <property type="entry name" value="TPM_dom"/>
</dbReference>
<organism evidence="4 5">
    <name type="scientific">Cronobacter turicensis (strain DSM 18703 / CCUG 55852 / LMG 23827 / z3032)</name>
    <dbReference type="NCBI Taxonomy" id="693216"/>
    <lineage>
        <taxon>Bacteria</taxon>
        <taxon>Pseudomonadati</taxon>
        <taxon>Pseudomonadota</taxon>
        <taxon>Gammaproteobacteria</taxon>
        <taxon>Enterobacterales</taxon>
        <taxon>Enterobacteriaceae</taxon>
        <taxon>Cronobacter</taxon>
    </lineage>
</organism>